<feature type="region of interest" description="Disordered" evidence="1">
    <location>
        <begin position="271"/>
        <end position="290"/>
    </location>
</feature>
<proteinExistence type="predicted"/>
<feature type="compositionally biased region" description="Polar residues" evidence="1">
    <location>
        <begin position="594"/>
        <end position="614"/>
    </location>
</feature>
<feature type="compositionally biased region" description="Low complexity" evidence="1">
    <location>
        <begin position="714"/>
        <end position="724"/>
    </location>
</feature>
<dbReference type="Proteomes" id="UP000037923">
    <property type="component" value="Unassembled WGS sequence"/>
</dbReference>
<name>A0A0M9FXW8_LEPPY</name>
<evidence type="ECO:0000313" key="2">
    <source>
        <dbReference type="EMBL" id="KPA78345.1"/>
    </source>
</evidence>
<feature type="compositionally biased region" description="Low complexity" evidence="1">
    <location>
        <begin position="771"/>
        <end position="784"/>
    </location>
</feature>
<dbReference type="OMA" id="LPMCTPR"/>
<feature type="compositionally biased region" description="Gly residues" evidence="1">
    <location>
        <begin position="505"/>
        <end position="514"/>
    </location>
</feature>
<evidence type="ECO:0000313" key="3">
    <source>
        <dbReference type="Proteomes" id="UP000037923"/>
    </source>
</evidence>
<gene>
    <name evidence="2" type="ORF">ABB37_06474</name>
</gene>
<keyword evidence="3" id="KW-1185">Reference proteome</keyword>
<sequence length="784" mass="81779">MTAAPSFSLGSLQDFAGVYVAKPQHLLIGPLIHLEHFLTAPTGAAFPSRTVVLPPPSLRYVVDCAPHPSDLPLMPEYATAPPLMSNEDRVSAVPTTTATGAPTESAEAMLPSASPATVTPVPAASPQAHDSALNPATTSLFSPPDTKMPVTVLASSVTTSATTTTTTAASATPAAAPASLLSTREVVERMHKNAEECLARLRLRCVHNGMSTAAFIPVPPADPSGEKSAPAPATSSSSFSTPPLPTASPQLAGATSNTPGPVTANAATTTTTTANTSSSHHNAVTASPKDKTELFESAKLNADLHSVAEKTLGADHVLRCLIPNTADSLASAPVQDTVRRLRHTLRSNPEALVYVYSLDGKGTASALAALYLLEVDRVALAEVLLQRLPMCTPRMPCLVQLVARDPQPQSFDKLAYLRLYLARRYPAAAASSIEAAVSTCKGDYVKAERLVRLEMTFQRVDGFLPSRSSWRSGGAAGSCYTQSASSTPSAANLNKHNRSSSGFAHRGGGGGGGAHGDTSLSEFFLCSSFVRDPVRLTERDEATIDSLYRALADGRVGVSRDDVRESYTQHHRSQDLVLREFLLRFRAADVTETPPRTTQPTSYGSDNGSATPATTGVEGGFALPRFGSPSTSRRGSTVPGRAATKAASAESQRSPEPTRPSVHSPSAPRETAAKSAVTTPKKERRRSTLPAAAVAEAGGTSSKRKKANSPTPPSATQAASASTAQRKRSATTPQAKDKAPLMSRAGTKSPTAAAARTPQSLTALPKKKAPLKGSSKSAKTPVRA</sequence>
<feature type="compositionally biased region" description="Low complexity" evidence="1">
    <location>
        <begin position="271"/>
        <end position="283"/>
    </location>
</feature>
<dbReference type="AlphaFoldDB" id="A0A0M9FXW8"/>
<dbReference type="VEuPathDB" id="TriTrypDB:LpyrH10_14_1890"/>
<feature type="region of interest" description="Disordered" evidence="1">
    <location>
        <begin position="590"/>
        <end position="784"/>
    </location>
</feature>
<feature type="region of interest" description="Disordered" evidence="1">
    <location>
        <begin position="487"/>
        <end position="514"/>
    </location>
</feature>
<organism evidence="2 3">
    <name type="scientific">Leptomonas pyrrhocoris</name>
    <name type="common">Firebug parasite</name>
    <dbReference type="NCBI Taxonomy" id="157538"/>
    <lineage>
        <taxon>Eukaryota</taxon>
        <taxon>Discoba</taxon>
        <taxon>Euglenozoa</taxon>
        <taxon>Kinetoplastea</taxon>
        <taxon>Metakinetoplastina</taxon>
        <taxon>Trypanosomatida</taxon>
        <taxon>Trypanosomatidae</taxon>
        <taxon>Leishmaniinae</taxon>
        <taxon>Leptomonas</taxon>
    </lineage>
</organism>
<feature type="region of interest" description="Disordered" evidence="1">
    <location>
        <begin position="217"/>
        <end position="266"/>
    </location>
</feature>
<dbReference type="OrthoDB" id="10555989at2759"/>
<reference evidence="2 3" key="1">
    <citation type="submission" date="2015-07" db="EMBL/GenBank/DDBJ databases">
        <title>High-quality genome of monoxenous trypanosomatid Leptomonas pyrrhocoris.</title>
        <authorList>
            <person name="Flegontov P."/>
            <person name="Butenko A."/>
            <person name="Firsov S."/>
            <person name="Vlcek C."/>
            <person name="Logacheva M.D."/>
            <person name="Field M."/>
            <person name="Filatov D."/>
            <person name="Flegontova O."/>
            <person name="Gerasimov E."/>
            <person name="Jackson A.P."/>
            <person name="Kelly S."/>
            <person name="Opperdoes F."/>
            <person name="O'Reilly A."/>
            <person name="Votypka J."/>
            <person name="Yurchenko V."/>
            <person name="Lukes J."/>
        </authorList>
    </citation>
    <scope>NUCLEOTIDE SEQUENCE [LARGE SCALE GENOMIC DNA]</scope>
    <source>
        <strain evidence="2">H10</strain>
    </source>
</reference>
<evidence type="ECO:0000256" key="1">
    <source>
        <dbReference type="SAM" id="MobiDB-lite"/>
    </source>
</evidence>
<protein>
    <submittedName>
        <fullName evidence="2">Uncharacterized protein</fullName>
    </submittedName>
</protein>
<dbReference type="EMBL" id="LGTL01000014">
    <property type="protein sequence ID" value="KPA78345.1"/>
    <property type="molecule type" value="Genomic_DNA"/>
</dbReference>
<dbReference type="RefSeq" id="XP_015656784.1">
    <property type="nucleotide sequence ID" value="XM_015804806.1"/>
</dbReference>
<accession>A0A0M9FXW8</accession>
<comment type="caution">
    <text evidence="2">The sequence shown here is derived from an EMBL/GenBank/DDBJ whole genome shotgun (WGS) entry which is preliminary data.</text>
</comment>
<feature type="compositionally biased region" description="Low complexity" evidence="1">
    <location>
        <begin position="228"/>
        <end position="241"/>
    </location>
</feature>
<dbReference type="GeneID" id="26906763"/>